<proteinExistence type="predicted"/>
<dbReference type="Pfam" id="PF14375">
    <property type="entry name" value="Cys_rich_CWC"/>
    <property type="match status" value="1"/>
</dbReference>
<sequence>MSQCSQCGIEFSCGMVDAVSTQQCWCTALPTASKSELILDANGRAKTCMCEKCLSALRASRAQHLQEEKISLTS</sequence>
<evidence type="ECO:0000313" key="2">
    <source>
        <dbReference type="Proteomes" id="UP000294737"/>
    </source>
</evidence>
<accession>A0A4R6GGN1</accession>
<comment type="caution">
    <text evidence="1">The sequence shown here is derived from an EMBL/GenBank/DDBJ whole genome shotgun (WGS) entry which is preliminary data.</text>
</comment>
<dbReference type="OrthoDB" id="331868at2"/>
<protein>
    <submittedName>
        <fullName evidence="1">Cysteine-rich CWC protein</fullName>
    </submittedName>
</protein>
<organism evidence="1 2">
    <name type="scientific">Herminiimonas fonticola</name>
    <dbReference type="NCBI Taxonomy" id="303380"/>
    <lineage>
        <taxon>Bacteria</taxon>
        <taxon>Pseudomonadati</taxon>
        <taxon>Pseudomonadota</taxon>
        <taxon>Betaproteobacteria</taxon>
        <taxon>Burkholderiales</taxon>
        <taxon>Oxalobacteraceae</taxon>
        <taxon>Herminiimonas</taxon>
    </lineage>
</organism>
<dbReference type="RefSeq" id="WP_112990724.1">
    <property type="nucleotide sequence ID" value="NZ_PTLZ01000001.1"/>
</dbReference>
<dbReference type="EMBL" id="SNWF01000004">
    <property type="protein sequence ID" value="TDN94062.1"/>
    <property type="molecule type" value="Genomic_DNA"/>
</dbReference>
<dbReference type="AlphaFoldDB" id="A0A4R6GGN1"/>
<gene>
    <name evidence="1" type="ORF">EV677_0603</name>
</gene>
<dbReference type="InterPro" id="IPR032720">
    <property type="entry name" value="Cys_rich_CWC"/>
</dbReference>
<name>A0A4R6GGN1_9BURK</name>
<evidence type="ECO:0000313" key="1">
    <source>
        <dbReference type="EMBL" id="TDN94062.1"/>
    </source>
</evidence>
<keyword evidence="2" id="KW-1185">Reference proteome</keyword>
<reference evidence="1 2" key="1">
    <citation type="submission" date="2019-03" db="EMBL/GenBank/DDBJ databases">
        <title>Genomic Encyclopedia of Type Strains, Phase IV (KMG-IV): sequencing the most valuable type-strain genomes for metagenomic binning, comparative biology and taxonomic classification.</title>
        <authorList>
            <person name="Goeker M."/>
        </authorList>
    </citation>
    <scope>NUCLEOTIDE SEQUENCE [LARGE SCALE GENOMIC DNA]</scope>
    <source>
        <strain evidence="1 2">DSM 18555</strain>
    </source>
</reference>
<dbReference type="Proteomes" id="UP000294737">
    <property type="component" value="Unassembled WGS sequence"/>
</dbReference>